<reference evidence="1 2" key="1">
    <citation type="submission" date="2018-11" db="EMBL/GenBank/DDBJ databases">
        <title>Cryobacterium sp. nov., isolated from rhizosphere soil of lettuce.</title>
        <authorList>
            <person name="Wang Y."/>
        </authorList>
    </citation>
    <scope>NUCLEOTIDE SEQUENCE [LARGE SCALE GENOMIC DNA]</scope>
    <source>
        <strain evidence="1 2">NEAU-85</strain>
    </source>
</reference>
<dbReference type="OrthoDB" id="4427130at2"/>
<protein>
    <recommendedName>
        <fullName evidence="3">TIGR02569 family protein</fullName>
    </recommendedName>
</protein>
<dbReference type="EMBL" id="RDSR01000002">
    <property type="protein sequence ID" value="RNE67009.1"/>
    <property type="molecule type" value="Genomic_DNA"/>
</dbReference>
<gene>
    <name evidence="1" type="ORF">EEJ31_02045</name>
</gene>
<comment type="caution">
    <text evidence="1">The sequence shown here is derived from an EMBL/GenBank/DDBJ whole genome shotgun (WGS) entry which is preliminary data.</text>
</comment>
<dbReference type="AlphaFoldDB" id="A0A3M8LQ92"/>
<evidence type="ECO:0000313" key="2">
    <source>
        <dbReference type="Proteomes" id="UP000279859"/>
    </source>
</evidence>
<dbReference type="RefSeq" id="WP_123044622.1">
    <property type="nucleotide sequence ID" value="NZ_RDSR01000002.1"/>
</dbReference>
<dbReference type="InterPro" id="IPR011009">
    <property type="entry name" value="Kinase-like_dom_sf"/>
</dbReference>
<proteinExistence type="predicted"/>
<name>A0A3M8LQ92_9MICO</name>
<dbReference type="SUPFAM" id="SSF56112">
    <property type="entry name" value="Protein kinase-like (PK-like)"/>
    <property type="match status" value="1"/>
</dbReference>
<evidence type="ECO:0008006" key="3">
    <source>
        <dbReference type="Google" id="ProtNLM"/>
    </source>
</evidence>
<evidence type="ECO:0000313" key="1">
    <source>
        <dbReference type="EMBL" id="RNE67009.1"/>
    </source>
</evidence>
<sequence>MPGSSSTTEQPPPEVLRAFGATGVPHRLPGGQGTTWQCGDLVLKPRDMPAHALDWLAGEVAPRLRSGEIRAALPLPARSGGFEIGGWTAFPALPGSHLPGRWLDIIAAGRRFSDLCAGVSEPSFIRARTDAWARGDRIAWGEETVAQVEAVPEIARIRSVLQPVEDTPTLVHGDLTGNVLFHDDLPPAIIDLSLYWRPAAYASAIVVVDAITFEGAPTGLVQTAATAPAFGQYLLRAIVFRLATDSLTGRSGPGGPSAYRRAIDSTLAFLGSGFPC</sequence>
<accession>A0A3M8LQ92</accession>
<organism evidence="1 2">
    <name type="scientific">Cryobacterium tepidiphilum</name>
    <dbReference type="NCBI Taxonomy" id="2486026"/>
    <lineage>
        <taxon>Bacteria</taxon>
        <taxon>Bacillati</taxon>
        <taxon>Actinomycetota</taxon>
        <taxon>Actinomycetes</taxon>
        <taxon>Micrococcales</taxon>
        <taxon>Microbacteriaceae</taxon>
        <taxon>Cryobacterium</taxon>
    </lineage>
</organism>
<keyword evidence="2" id="KW-1185">Reference proteome</keyword>
<dbReference type="Proteomes" id="UP000279859">
    <property type="component" value="Unassembled WGS sequence"/>
</dbReference>